<feature type="chain" id="PRO_5018986561" evidence="1">
    <location>
        <begin position="34"/>
        <end position="314"/>
    </location>
</feature>
<dbReference type="EMBL" id="QGNW01001836">
    <property type="protein sequence ID" value="RVW29598.1"/>
    <property type="molecule type" value="Genomic_DNA"/>
</dbReference>
<accession>A0A438D2A6</accession>
<sequence>MATFPDIHGKTLFFAFILTLLILMCFGSSSVEAQGGQLPRDEGCRASHQTNLKYGDWRLTERPCRHGLPSVVTSRISGCTCKKASGQGVRMHPPMMLLAMVLVGALSSYEWLSETMVMGCGPWLLVVIAYYPDVYVLPASFALPWIGEAETLFVFPWGVPDRIVAPYVSVGNPDDDGPADRVLRVFLTALSFFLCHEGTDVCEVITFLEIWIVLKPCASKMTLKGDNSCTTENCTLRVTGPAWTGSIMSPKDVVEDPLNPDKIRPGFSRPERMRASRCGCSVRMGSTGGKMIVPSMERGPSPVDPADGINALAY</sequence>
<protein>
    <submittedName>
        <fullName evidence="2">Uncharacterized protein</fullName>
    </submittedName>
</protein>
<organism evidence="2 3">
    <name type="scientific">Vitis vinifera</name>
    <name type="common">Grape</name>
    <dbReference type="NCBI Taxonomy" id="29760"/>
    <lineage>
        <taxon>Eukaryota</taxon>
        <taxon>Viridiplantae</taxon>
        <taxon>Streptophyta</taxon>
        <taxon>Embryophyta</taxon>
        <taxon>Tracheophyta</taxon>
        <taxon>Spermatophyta</taxon>
        <taxon>Magnoliopsida</taxon>
        <taxon>eudicotyledons</taxon>
        <taxon>Gunneridae</taxon>
        <taxon>Pentapetalae</taxon>
        <taxon>rosids</taxon>
        <taxon>Vitales</taxon>
        <taxon>Vitaceae</taxon>
        <taxon>Viteae</taxon>
        <taxon>Vitis</taxon>
    </lineage>
</organism>
<evidence type="ECO:0000313" key="3">
    <source>
        <dbReference type="Proteomes" id="UP000288805"/>
    </source>
</evidence>
<dbReference type="AlphaFoldDB" id="A0A438D2A6"/>
<keyword evidence="1" id="KW-0732">Signal</keyword>
<evidence type="ECO:0000256" key="1">
    <source>
        <dbReference type="SAM" id="SignalP"/>
    </source>
</evidence>
<evidence type="ECO:0000313" key="2">
    <source>
        <dbReference type="EMBL" id="RVW29598.1"/>
    </source>
</evidence>
<proteinExistence type="predicted"/>
<feature type="signal peptide" evidence="1">
    <location>
        <begin position="1"/>
        <end position="33"/>
    </location>
</feature>
<gene>
    <name evidence="2" type="ORF">CK203_094317</name>
</gene>
<name>A0A438D2A6_VITVI</name>
<reference evidence="2 3" key="1">
    <citation type="journal article" date="2018" name="PLoS Genet.">
        <title>Population sequencing reveals clonal diversity and ancestral inbreeding in the grapevine cultivar Chardonnay.</title>
        <authorList>
            <person name="Roach M.J."/>
            <person name="Johnson D.L."/>
            <person name="Bohlmann J."/>
            <person name="van Vuuren H.J."/>
            <person name="Jones S.J."/>
            <person name="Pretorius I.S."/>
            <person name="Schmidt S.A."/>
            <person name="Borneman A.R."/>
        </authorList>
    </citation>
    <scope>NUCLEOTIDE SEQUENCE [LARGE SCALE GENOMIC DNA]</scope>
    <source>
        <strain evidence="3">cv. Chardonnay</strain>
        <tissue evidence="2">Leaf</tissue>
    </source>
</reference>
<dbReference type="Proteomes" id="UP000288805">
    <property type="component" value="Unassembled WGS sequence"/>
</dbReference>
<comment type="caution">
    <text evidence="2">The sequence shown here is derived from an EMBL/GenBank/DDBJ whole genome shotgun (WGS) entry which is preliminary data.</text>
</comment>